<keyword evidence="1" id="KW-0812">Transmembrane</keyword>
<proteinExistence type="predicted"/>
<feature type="transmembrane region" description="Helical" evidence="1">
    <location>
        <begin position="322"/>
        <end position="347"/>
    </location>
</feature>
<accession>A0AA41D878</accession>
<dbReference type="Proteomes" id="UP000698924">
    <property type="component" value="Unassembled WGS sequence"/>
</dbReference>
<sequence>MNRLVWKLLRRHISGAQLAGFFLASLFGMSIVLLGIQFYRDVAPVFTQGNSFLKKDYLIATRKISTLGNLTGRSNTFSPAAIDDLRSQPFTRSVGAFTPSLFDVSAGLGMQEAGIRLSTEMFFESVPDAYIDVSLERWHFDPQSHTIPIIIPRNYLNLYNFGFAQSRSLPKLSEGLMNLIQMDIRLSGNGLTELFKGQIVGFSNRLNTILVPQAFMEWANNRYAPGHEAQPSRLIVEVDNPTDTSINEYFSRKGYETEGDSLDAGRATYFLRLVTGIVLAIGGIISLLAFFILMLSIFLLLQKNRDKLQNLLLIGYAPTQVALPYCVLTASLNLAVLLLSTGCVALLRQAYLPFLEKLVPQLEGSSLLPTLLIGGALFLVVSALNMVAIRRQLPKLLSRQARR</sequence>
<dbReference type="AlphaFoldDB" id="A0AA41D878"/>
<evidence type="ECO:0000256" key="1">
    <source>
        <dbReference type="SAM" id="Phobius"/>
    </source>
</evidence>
<feature type="transmembrane region" description="Helical" evidence="1">
    <location>
        <begin position="367"/>
        <end position="389"/>
    </location>
</feature>
<reference evidence="2 3" key="1">
    <citation type="journal article" date="2021" name="Sci. Rep.">
        <title>The distribution of antibiotic resistance genes in chicken gut microbiota commensals.</title>
        <authorList>
            <person name="Juricova H."/>
            <person name="Matiasovicova J."/>
            <person name="Kubasova T."/>
            <person name="Cejkova D."/>
            <person name="Rychlik I."/>
        </authorList>
    </citation>
    <scope>NUCLEOTIDE SEQUENCE [LARGE SCALE GENOMIC DNA]</scope>
    <source>
        <strain evidence="2 3">An421</strain>
    </source>
</reference>
<protein>
    <submittedName>
        <fullName evidence="2">ABC transporter permease</fullName>
    </submittedName>
</protein>
<evidence type="ECO:0000313" key="3">
    <source>
        <dbReference type="Proteomes" id="UP000698924"/>
    </source>
</evidence>
<organism evidence="2 3">
    <name type="scientific">Caecibacteroides pullorum</name>
    <dbReference type="NCBI Taxonomy" id="2725562"/>
    <lineage>
        <taxon>Bacteria</taxon>
        <taxon>Pseudomonadati</taxon>
        <taxon>Bacteroidota</taxon>
        <taxon>Bacteroidia</taxon>
        <taxon>Bacteroidales</taxon>
        <taxon>Bacteroidaceae</taxon>
        <taxon>Caecibacteroides</taxon>
    </lineage>
</organism>
<feature type="transmembrane region" description="Helical" evidence="1">
    <location>
        <begin position="21"/>
        <end position="39"/>
    </location>
</feature>
<name>A0AA41D878_9BACT</name>
<feature type="transmembrane region" description="Helical" evidence="1">
    <location>
        <begin position="269"/>
        <end position="301"/>
    </location>
</feature>
<comment type="caution">
    <text evidence="2">The sequence shown here is derived from an EMBL/GenBank/DDBJ whole genome shotgun (WGS) entry which is preliminary data.</text>
</comment>
<dbReference type="RefSeq" id="WP_204971757.1">
    <property type="nucleotide sequence ID" value="NZ_JAAZTS010000011.1"/>
</dbReference>
<gene>
    <name evidence="2" type="ORF">H6D15_08540</name>
</gene>
<dbReference type="EMBL" id="JACJMO010000010">
    <property type="protein sequence ID" value="MBM6857643.1"/>
    <property type="molecule type" value="Genomic_DNA"/>
</dbReference>
<keyword evidence="1" id="KW-0472">Membrane</keyword>
<keyword evidence="3" id="KW-1185">Reference proteome</keyword>
<keyword evidence="1" id="KW-1133">Transmembrane helix</keyword>
<evidence type="ECO:0000313" key="2">
    <source>
        <dbReference type="EMBL" id="MBM6857643.1"/>
    </source>
</evidence>